<protein>
    <recommendedName>
        <fullName evidence="5">CDP-diacylglycerol--serine O-phosphatidyltransferase</fullName>
        <ecNumber evidence="4">2.7.8.8</ecNumber>
    </recommendedName>
    <alternativeName>
        <fullName evidence="14">Phosphatidylserine synthase</fullName>
    </alternativeName>
</protein>
<keyword evidence="7 15" id="KW-0808">Transferase</keyword>
<feature type="region of interest" description="Disordered" evidence="16">
    <location>
        <begin position="249"/>
        <end position="269"/>
    </location>
</feature>
<evidence type="ECO:0000256" key="7">
    <source>
        <dbReference type="ARBA" id="ARBA00022679"/>
    </source>
</evidence>
<evidence type="ECO:0000313" key="18">
    <source>
        <dbReference type="EMBL" id="MBC8317038.1"/>
    </source>
</evidence>
<keyword evidence="11 17" id="KW-0472">Membrane</keyword>
<dbReference type="GO" id="GO:0012505">
    <property type="term" value="C:endomembrane system"/>
    <property type="evidence" value="ECO:0007669"/>
    <property type="project" value="UniProtKB-SubCell"/>
</dbReference>
<dbReference type="NCBIfam" id="TIGR00473">
    <property type="entry name" value="pssA"/>
    <property type="match status" value="1"/>
</dbReference>
<name>A0A8J6NDZ7_9BACT</name>
<evidence type="ECO:0000256" key="13">
    <source>
        <dbReference type="ARBA" id="ARBA00023264"/>
    </source>
</evidence>
<dbReference type="Proteomes" id="UP000614424">
    <property type="component" value="Unassembled WGS sequence"/>
</dbReference>
<accession>A0A8J6NDZ7</accession>
<evidence type="ECO:0000256" key="2">
    <source>
        <dbReference type="ARBA" id="ARBA00004127"/>
    </source>
</evidence>
<evidence type="ECO:0000256" key="3">
    <source>
        <dbReference type="ARBA" id="ARBA00010441"/>
    </source>
</evidence>
<dbReference type="PANTHER" id="PTHR14269">
    <property type="entry name" value="CDP-DIACYLGLYCEROL--GLYCEROL-3-PHOSPHATE 3-PHOSPHATIDYLTRANSFERASE-RELATED"/>
    <property type="match status" value="1"/>
</dbReference>
<keyword evidence="9 17" id="KW-1133">Transmembrane helix</keyword>
<evidence type="ECO:0000256" key="4">
    <source>
        <dbReference type="ARBA" id="ARBA00013174"/>
    </source>
</evidence>
<dbReference type="InterPro" id="IPR000462">
    <property type="entry name" value="CDP-OH_P_trans"/>
</dbReference>
<feature type="transmembrane region" description="Helical" evidence="17">
    <location>
        <begin position="218"/>
        <end position="239"/>
    </location>
</feature>
<evidence type="ECO:0000256" key="12">
    <source>
        <dbReference type="ARBA" id="ARBA00023209"/>
    </source>
</evidence>
<comment type="catalytic activity">
    <reaction evidence="1">
        <text>a CDP-1,2-diacyl-sn-glycerol + L-serine = a 1,2-diacyl-sn-glycero-3-phospho-L-serine + CMP + H(+)</text>
        <dbReference type="Rhea" id="RHEA:16913"/>
        <dbReference type="ChEBI" id="CHEBI:15378"/>
        <dbReference type="ChEBI" id="CHEBI:33384"/>
        <dbReference type="ChEBI" id="CHEBI:57262"/>
        <dbReference type="ChEBI" id="CHEBI:58332"/>
        <dbReference type="ChEBI" id="CHEBI:60377"/>
        <dbReference type="EC" id="2.7.8.8"/>
    </reaction>
</comment>
<evidence type="ECO:0000256" key="8">
    <source>
        <dbReference type="ARBA" id="ARBA00022692"/>
    </source>
</evidence>
<sequence length="269" mass="29587">MSEKNNDKKQSARGSICLLPNLLTTLSLFSGFYSIVSSINGQFLHAAVAILVAGVFDGLDGRVARMTGTTSKFGEEYDSLCDLVSFGVAPAMLAYLWVLQPYGRYGWLAAFLYVATTALRLARFNSMIEETPKNVFVGLPCPAAAGMIATSVLFCRFVSTSEAYRDLVMLIMVYGLSYLMVSTHHYSSFKQVSKTKFQFLVGMVLLLMVIATEPQVTLFLLGVTYVLSGPLAGVYQVLACRKNKDKHGKHKHKAEESVIETPSCLEEKK</sequence>
<keyword evidence="12" id="KW-0594">Phospholipid biosynthesis</keyword>
<keyword evidence="10" id="KW-0443">Lipid metabolism</keyword>
<keyword evidence="6" id="KW-0444">Lipid biosynthesis</keyword>
<dbReference type="Pfam" id="PF01066">
    <property type="entry name" value="CDP-OH_P_transf"/>
    <property type="match status" value="1"/>
</dbReference>
<evidence type="ECO:0000256" key="11">
    <source>
        <dbReference type="ARBA" id="ARBA00023136"/>
    </source>
</evidence>
<evidence type="ECO:0000256" key="16">
    <source>
        <dbReference type="SAM" id="MobiDB-lite"/>
    </source>
</evidence>
<feature type="transmembrane region" description="Helical" evidence="17">
    <location>
        <begin position="105"/>
        <end position="122"/>
    </location>
</feature>
<dbReference type="EMBL" id="JACNJZ010000065">
    <property type="protein sequence ID" value="MBC8317038.1"/>
    <property type="molecule type" value="Genomic_DNA"/>
</dbReference>
<organism evidence="18 19">
    <name type="scientific">Candidatus Desulfobia pelagia</name>
    <dbReference type="NCBI Taxonomy" id="2841692"/>
    <lineage>
        <taxon>Bacteria</taxon>
        <taxon>Pseudomonadati</taxon>
        <taxon>Thermodesulfobacteriota</taxon>
        <taxon>Desulfobulbia</taxon>
        <taxon>Desulfobulbales</taxon>
        <taxon>Desulfobulbaceae</taxon>
        <taxon>Candidatus Desulfobia</taxon>
    </lineage>
</organism>
<evidence type="ECO:0000256" key="17">
    <source>
        <dbReference type="SAM" id="Phobius"/>
    </source>
</evidence>
<evidence type="ECO:0000313" key="19">
    <source>
        <dbReference type="Proteomes" id="UP000614424"/>
    </source>
</evidence>
<evidence type="ECO:0000256" key="1">
    <source>
        <dbReference type="ARBA" id="ARBA00000287"/>
    </source>
</evidence>
<keyword evidence="13" id="KW-1208">Phospholipid metabolism</keyword>
<comment type="subcellular location">
    <subcellularLocation>
        <location evidence="2">Endomembrane system</location>
        <topology evidence="2">Multi-pass membrane protein</topology>
    </subcellularLocation>
</comment>
<evidence type="ECO:0000256" key="5">
    <source>
        <dbReference type="ARBA" id="ARBA00017171"/>
    </source>
</evidence>
<dbReference type="PANTHER" id="PTHR14269:SF61">
    <property type="entry name" value="CDP-DIACYLGLYCEROL--SERINE O-PHOSPHATIDYLTRANSFERASE"/>
    <property type="match status" value="1"/>
</dbReference>
<dbReference type="PROSITE" id="PS00379">
    <property type="entry name" value="CDP_ALCOHOL_P_TRANSF"/>
    <property type="match status" value="1"/>
</dbReference>
<dbReference type="GO" id="GO:0016020">
    <property type="term" value="C:membrane"/>
    <property type="evidence" value="ECO:0007669"/>
    <property type="project" value="InterPro"/>
</dbReference>
<gene>
    <name evidence="18" type="primary">pssA</name>
    <name evidence="18" type="ORF">H8E41_03970</name>
</gene>
<evidence type="ECO:0000256" key="10">
    <source>
        <dbReference type="ARBA" id="ARBA00023098"/>
    </source>
</evidence>
<feature type="transmembrane region" description="Helical" evidence="17">
    <location>
        <begin position="166"/>
        <end position="183"/>
    </location>
</feature>
<dbReference type="InterPro" id="IPR004533">
    <property type="entry name" value="CDP-diaglyc--ser_O-PTrfase"/>
</dbReference>
<evidence type="ECO:0000256" key="6">
    <source>
        <dbReference type="ARBA" id="ARBA00022516"/>
    </source>
</evidence>
<feature type="transmembrane region" description="Helical" evidence="17">
    <location>
        <begin position="80"/>
        <end position="99"/>
    </location>
</feature>
<evidence type="ECO:0000256" key="9">
    <source>
        <dbReference type="ARBA" id="ARBA00022989"/>
    </source>
</evidence>
<dbReference type="Gene3D" id="1.20.120.1760">
    <property type="match status" value="1"/>
</dbReference>
<feature type="transmembrane region" description="Helical" evidence="17">
    <location>
        <begin position="42"/>
        <end position="59"/>
    </location>
</feature>
<dbReference type="GO" id="GO:0003882">
    <property type="term" value="F:CDP-diacylglycerol-serine O-phosphatidyltransferase activity"/>
    <property type="evidence" value="ECO:0007669"/>
    <property type="project" value="UniProtKB-EC"/>
</dbReference>
<dbReference type="InterPro" id="IPR043130">
    <property type="entry name" value="CDP-OH_PTrfase_TM_dom"/>
</dbReference>
<evidence type="ECO:0000256" key="15">
    <source>
        <dbReference type="RuleBase" id="RU003750"/>
    </source>
</evidence>
<comment type="caution">
    <text evidence="18">The sequence shown here is derived from an EMBL/GenBank/DDBJ whole genome shotgun (WGS) entry which is preliminary data.</text>
</comment>
<comment type="similarity">
    <text evidence="3 15">Belongs to the CDP-alcohol phosphatidyltransferase class-I family.</text>
</comment>
<reference evidence="18 19" key="1">
    <citation type="submission" date="2020-08" db="EMBL/GenBank/DDBJ databases">
        <title>Bridging the membrane lipid divide: bacteria of the FCB group superphylum have the potential to synthesize archaeal ether lipids.</title>
        <authorList>
            <person name="Villanueva L."/>
            <person name="Von Meijenfeldt F.A.B."/>
            <person name="Westbye A.B."/>
            <person name="Yadav S."/>
            <person name="Hopmans E.C."/>
            <person name="Dutilh B.E."/>
            <person name="Sinninghe Damste J.S."/>
        </authorList>
    </citation>
    <scope>NUCLEOTIDE SEQUENCE [LARGE SCALE GENOMIC DNA]</scope>
    <source>
        <strain evidence="18">NIOZ-UU47</strain>
    </source>
</reference>
<dbReference type="EC" id="2.7.8.8" evidence="4"/>
<keyword evidence="8 17" id="KW-0812">Transmembrane</keyword>
<feature type="transmembrane region" description="Helical" evidence="17">
    <location>
        <begin position="195"/>
        <end position="212"/>
    </location>
</feature>
<dbReference type="AlphaFoldDB" id="A0A8J6NDZ7"/>
<dbReference type="InterPro" id="IPR050324">
    <property type="entry name" value="CDP-alcohol_PTase-I"/>
</dbReference>
<dbReference type="InterPro" id="IPR048254">
    <property type="entry name" value="CDP_ALCOHOL_P_TRANSF_CS"/>
</dbReference>
<dbReference type="GO" id="GO:0008654">
    <property type="term" value="P:phospholipid biosynthetic process"/>
    <property type="evidence" value="ECO:0007669"/>
    <property type="project" value="UniProtKB-KW"/>
</dbReference>
<feature type="transmembrane region" description="Helical" evidence="17">
    <location>
        <begin position="134"/>
        <end position="154"/>
    </location>
</feature>
<proteinExistence type="inferred from homology"/>
<evidence type="ECO:0000256" key="14">
    <source>
        <dbReference type="ARBA" id="ARBA00032361"/>
    </source>
</evidence>
<feature type="transmembrane region" description="Helical" evidence="17">
    <location>
        <begin position="12"/>
        <end position="36"/>
    </location>
</feature>